<dbReference type="PANTHER" id="PTHR46769">
    <property type="entry name" value="POLYCYSTIC KIDNEY AND HEPATIC DISEASE 1 (AUTOSOMAL RECESSIVE)-LIKE 1"/>
    <property type="match status" value="1"/>
</dbReference>
<dbReference type="Proteomes" id="UP001209878">
    <property type="component" value="Unassembled WGS sequence"/>
</dbReference>
<dbReference type="InterPro" id="IPR037524">
    <property type="entry name" value="PA14/GLEYA"/>
</dbReference>
<dbReference type="SUPFAM" id="SSF81296">
    <property type="entry name" value="E set domains"/>
    <property type="match status" value="2"/>
</dbReference>
<dbReference type="FunFam" id="2.60.40.10:FF:001292">
    <property type="entry name" value="PKHD1 like 1"/>
    <property type="match status" value="1"/>
</dbReference>
<evidence type="ECO:0000256" key="1">
    <source>
        <dbReference type="ARBA" id="ARBA00022729"/>
    </source>
</evidence>
<dbReference type="AlphaFoldDB" id="A0AAD9PFT0"/>
<dbReference type="InterPro" id="IPR052387">
    <property type="entry name" value="Fibrocystin"/>
</dbReference>
<organism evidence="3 4">
    <name type="scientific">Ridgeia piscesae</name>
    <name type="common">Tubeworm</name>
    <dbReference type="NCBI Taxonomy" id="27915"/>
    <lineage>
        <taxon>Eukaryota</taxon>
        <taxon>Metazoa</taxon>
        <taxon>Spiralia</taxon>
        <taxon>Lophotrochozoa</taxon>
        <taxon>Annelida</taxon>
        <taxon>Polychaeta</taxon>
        <taxon>Sedentaria</taxon>
        <taxon>Canalipalpata</taxon>
        <taxon>Sabellida</taxon>
        <taxon>Siboglinidae</taxon>
        <taxon>Ridgeia</taxon>
    </lineage>
</organism>
<evidence type="ECO:0000259" key="2">
    <source>
        <dbReference type="PROSITE" id="PS51820"/>
    </source>
</evidence>
<name>A0AAD9PFT0_RIDPI</name>
<dbReference type="EMBL" id="JAODUO010000003">
    <property type="protein sequence ID" value="KAK2194026.1"/>
    <property type="molecule type" value="Genomic_DNA"/>
</dbReference>
<dbReference type="InterPro" id="IPR014756">
    <property type="entry name" value="Ig_E-set"/>
</dbReference>
<sequence>MYRTPRIDQLTPRSGPPGTMVTMEGVLYTSLFGPNEMASTNGKTAKFLRVYFGSQKCEAKDPNQVEDVFYGLQLDRGGTSDHGSLKCKLLGSYVGKSLPVNDVLRVTAQNKLAMFQSHAVVTGVSPATGSLEGGTTITVEGQFFDETETTAKVDIDGVSCVVTDVKDENITCVVPRKPTKTITSYAGNRGTLLEWWTSTDTLDTVSDSVASPEGTETLDEWQWSDTVQDNFVSRTRAYFVPPSDNGYEFVVTAEDEAMVWLSPSDDPAAKVRWLVRVYGTKLPNLHVTVLSKDGTGELVSWRRSNSVR</sequence>
<feature type="domain" description="PA14" evidence="2">
    <location>
        <begin position="186"/>
        <end position="308"/>
    </location>
</feature>
<proteinExistence type="predicted"/>
<keyword evidence="1" id="KW-0732">Signal</keyword>
<dbReference type="SMART" id="SM00429">
    <property type="entry name" value="IPT"/>
    <property type="match status" value="1"/>
</dbReference>
<dbReference type="InterPro" id="IPR013783">
    <property type="entry name" value="Ig-like_fold"/>
</dbReference>
<dbReference type="Pfam" id="PF01833">
    <property type="entry name" value="TIG"/>
    <property type="match status" value="1"/>
</dbReference>
<dbReference type="PANTHER" id="PTHR46769:SF2">
    <property type="entry name" value="FIBROCYSTIN-L ISOFORM 2 PRECURSOR-RELATED"/>
    <property type="match status" value="1"/>
</dbReference>
<gene>
    <name evidence="3" type="ORF">NP493_3g06001</name>
</gene>
<dbReference type="InterPro" id="IPR002909">
    <property type="entry name" value="IPT_dom"/>
</dbReference>
<evidence type="ECO:0000313" key="4">
    <source>
        <dbReference type="Proteomes" id="UP001209878"/>
    </source>
</evidence>
<accession>A0AAD9PFT0</accession>
<protein>
    <recommendedName>
        <fullName evidence="2">PA14 domain-containing protein</fullName>
    </recommendedName>
</protein>
<evidence type="ECO:0000313" key="3">
    <source>
        <dbReference type="EMBL" id="KAK2194026.1"/>
    </source>
</evidence>
<reference evidence="3" key="1">
    <citation type="journal article" date="2023" name="Mol. Biol. Evol.">
        <title>Third-Generation Sequencing Reveals the Adaptive Role of the Epigenome in Three Deep-Sea Polychaetes.</title>
        <authorList>
            <person name="Perez M."/>
            <person name="Aroh O."/>
            <person name="Sun Y."/>
            <person name="Lan Y."/>
            <person name="Juniper S.K."/>
            <person name="Young C.R."/>
            <person name="Angers B."/>
            <person name="Qian P.Y."/>
        </authorList>
    </citation>
    <scope>NUCLEOTIDE SEQUENCE</scope>
    <source>
        <strain evidence="3">R07B-5</strain>
    </source>
</reference>
<dbReference type="CDD" id="cd00603">
    <property type="entry name" value="IPT_PCSR"/>
    <property type="match status" value="1"/>
</dbReference>
<dbReference type="Gene3D" id="2.60.40.10">
    <property type="entry name" value="Immunoglobulins"/>
    <property type="match status" value="1"/>
</dbReference>
<keyword evidence="4" id="KW-1185">Reference proteome</keyword>
<comment type="caution">
    <text evidence="3">The sequence shown here is derived from an EMBL/GenBank/DDBJ whole genome shotgun (WGS) entry which is preliminary data.</text>
</comment>
<dbReference type="PROSITE" id="PS51820">
    <property type="entry name" value="PA14"/>
    <property type="match status" value="1"/>
</dbReference>